<evidence type="ECO:0000259" key="14">
    <source>
        <dbReference type="Pfam" id="PF00535"/>
    </source>
</evidence>
<evidence type="ECO:0000256" key="5">
    <source>
        <dbReference type="ARBA" id="ARBA00022676"/>
    </source>
</evidence>
<evidence type="ECO:0000256" key="9">
    <source>
        <dbReference type="ARBA" id="ARBA00022968"/>
    </source>
</evidence>
<dbReference type="InterPro" id="IPR035518">
    <property type="entry name" value="DPG_synthase"/>
</dbReference>
<comment type="similarity">
    <text evidence="3">Belongs to the glycosyltransferase 2 family.</text>
</comment>
<keyword evidence="7" id="KW-0812">Transmembrane</keyword>
<keyword evidence="6" id="KW-0808">Transferase</keyword>
<dbReference type="GO" id="GO:0004581">
    <property type="term" value="F:dolichyl-phosphate beta-glucosyltransferase activity"/>
    <property type="evidence" value="ECO:0007669"/>
    <property type="project" value="UniProtKB-EC"/>
</dbReference>
<keyword evidence="9" id="KW-0735">Signal-anchor</keyword>
<evidence type="ECO:0000256" key="11">
    <source>
        <dbReference type="ARBA" id="ARBA00023136"/>
    </source>
</evidence>
<feature type="signal peptide" evidence="13">
    <location>
        <begin position="1"/>
        <end position="27"/>
    </location>
</feature>
<dbReference type="PANTHER" id="PTHR10859:SF91">
    <property type="entry name" value="DOLICHYL-PHOSPHATE BETA-GLUCOSYLTRANSFERASE"/>
    <property type="match status" value="1"/>
</dbReference>
<dbReference type="EC" id="2.4.1.117" evidence="4"/>
<proteinExistence type="inferred from homology"/>
<evidence type="ECO:0000313" key="17">
    <source>
        <dbReference type="Proteomes" id="UP000789595"/>
    </source>
</evidence>
<dbReference type="Gene3D" id="3.90.550.10">
    <property type="entry name" value="Spore Coat Polysaccharide Biosynthesis Protein SpsA, Chain A"/>
    <property type="match status" value="1"/>
</dbReference>
<evidence type="ECO:0000256" key="12">
    <source>
        <dbReference type="ARBA" id="ARBA00045097"/>
    </source>
</evidence>
<reference evidence="15" key="1">
    <citation type="submission" date="2021-01" db="EMBL/GenBank/DDBJ databases">
        <authorList>
            <person name="Corre E."/>
            <person name="Pelletier E."/>
            <person name="Niang G."/>
            <person name="Scheremetjew M."/>
            <person name="Finn R."/>
            <person name="Kale V."/>
            <person name="Holt S."/>
            <person name="Cochrane G."/>
            <person name="Meng A."/>
            <person name="Brown T."/>
            <person name="Cohen L."/>
        </authorList>
    </citation>
    <scope>NUCLEOTIDE SEQUENCE</scope>
    <source>
        <strain evidence="15">CCMP1756</strain>
    </source>
</reference>
<dbReference type="AlphaFoldDB" id="A0A7S3ZIZ1"/>
<keyword evidence="17" id="KW-1185">Reference proteome</keyword>
<dbReference type="InterPro" id="IPR029044">
    <property type="entry name" value="Nucleotide-diphossugar_trans"/>
</dbReference>
<feature type="chain" id="PRO_5035681151" description="dolichyl-phosphate beta-glucosyltransferase" evidence="13">
    <location>
        <begin position="28"/>
        <end position="304"/>
    </location>
</feature>
<gene>
    <name evidence="15" type="ORF">PCAL00307_LOCUS102</name>
    <name evidence="16" type="ORF">PECAL_2P26260</name>
</gene>
<evidence type="ECO:0000256" key="4">
    <source>
        <dbReference type="ARBA" id="ARBA00012583"/>
    </source>
</evidence>
<dbReference type="GO" id="GO:0005789">
    <property type="term" value="C:endoplasmic reticulum membrane"/>
    <property type="evidence" value="ECO:0007669"/>
    <property type="project" value="UniProtKB-SubCell"/>
</dbReference>
<dbReference type="CDD" id="cd04188">
    <property type="entry name" value="DPG_synthase"/>
    <property type="match status" value="1"/>
</dbReference>
<dbReference type="GO" id="GO:0006487">
    <property type="term" value="P:protein N-linked glycosylation"/>
    <property type="evidence" value="ECO:0007669"/>
    <property type="project" value="TreeGrafter"/>
</dbReference>
<protein>
    <recommendedName>
        <fullName evidence="4">dolichyl-phosphate beta-glucosyltransferase</fullName>
        <ecNumber evidence="4">2.4.1.117</ecNumber>
    </recommendedName>
</protein>
<accession>A0A7S3ZIZ1</accession>
<evidence type="ECO:0000256" key="1">
    <source>
        <dbReference type="ARBA" id="ARBA00004389"/>
    </source>
</evidence>
<name>A0A7S3ZIZ1_9STRA</name>
<evidence type="ECO:0000256" key="3">
    <source>
        <dbReference type="ARBA" id="ARBA00006739"/>
    </source>
</evidence>
<evidence type="ECO:0000256" key="10">
    <source>
        <dbReference type="ARBA" id="ARBA00022989"/>
    </source>
</evidence>
<evidence type="ECO:0000313" key="15">
    <source>
        <dbReference type="EMBL" id="CAE0684668.1"/>
    </source>
</evidence>
<evidence type="ECO:0000313" key="16">
    <source>
        <dbReference type="EMBL" id="CAH0369502.1"/>
    </source>
</evidence>
<keyword evidence="10" id="KW-1133">Transmembrane helix</keyword>
<reference evidence="16" key="2">
    <citation type="submission" date="2021-11" db="EMBL/GenBank/DDBJ databases">
        <authorList>
            <consortium name="Genoscope - CEA"/>
            <person name="William W."/>
        </authorList>
    </citation>
    <scope>NUCLEOTIDE SEQUENCE</scope>
</reference>
<dbReference type="EMBL" id="HBIW01000122">
    <property type="protein sequence ID" value="CAE0684668.1"/>
    <property type="molecule type" value="Transcribed_RNA"/>
</dbReference>
<dbReference type="InterPro" id="IPR001173">
    <property type="entry name" value="Glyco_trans_2-like"/>
</dbReference>
<comment type="catalytic activity">
    <reaction evidence="12">
        <text>a di-trans,poly-cis-dolichyl phosphate + UDP-alpha-D-glucose = a di-trans,poly-cis-dolichyl beta-D-glucosyl phosphate + UDP</text>
        <dbReference type="Rhea" id="RHEA:15401"/>
        <dbReference type="Rhea" id="RHEA-COMP:19498"/>
        <dbReference type="Rhea" id="RHEA-COMP:19502"/>
        <dbReference type="ChEBI" id="CHEBI:57525"/>
        <dbReference type="ChEBI" id="CHEBI:57683"/>
        <dbReference type="ChEBI" id="CHEBI:58223"/>
        <dbReference type="ChEBI" id="CHEBI:58885"/>
        <dbReference type="EC" id="2.4.1.117"/>
    </reaction>
    <physiologicalReaction direction="left-to-right" evidence="12">
        <dbReference type="Rhea" id="RHEA:15402"/>
    </physiologicalReaction>
</comment>
<evidence type="ECO:0000256" key="7">
    <source>
        <dbReference type="ARBA" id="ARBA00022692"/>
    </source>
</evidence>
<dbReference type="Pfam" id="PF00535">
    <property type="entry name" value="Glycos_transf_2"/>
    <property type="match status" value="1"/>
</dbReference>
<keyword evidence="8" id="KW-0256">Endoplasmic reticulum</keyword>
<dbReference type="SUPFAM" id="SSF53448">
    <property type="entry name" value="Nucleotide-diphospho-sugar transferases"/>
    <property type="match status" value="1"/>
</dbReference>
<keyword evidence="11" id="KW-0472">Membrane</keyword>
<evidence type="ECO:0000256" key="2">
    <source>
        <dbReference type="ARBA" id="ARBA00004922"/>
    </source>
</evidence>
<keyword evidence="5" id="KW-0328">Glycosyltransferase</keyword>
<comment type="pathway">
    <text evidence="2">Protein modification; protein glycosylation.</text>
</comment>
<comment type="subcellular location">
    <subcellularLocation>
        <location evidence="1">Endoplasmic reticulum membrane</location>
        <topology evidence="1">Single-pass membrane protein</topology>
    </subcellularLocation>
</comment>
<evidence type="ECO:0000256" key="8">
    <source>
        <dbReference type="ARBA" id="ARBA00022824"/>
    </source>
</evidence>
<evidence type="ECO:0000256" key="13">
    <source>
        <dbReference type="SAM" id="SignalP"/>
    </source>
</evidence>
<dbReference type="PANTHER" id="PTHR10859">
    <property type="entry name" value="GLYCOSYL TRANSFERASE"/>
    <property type="match status" value="1"/>
</dbReference>
<dbReference type="OrthoDB" id="3784at2759"/>
<organism evidence="15">
    <name type="scientific">Pelagomonas calceolata</name>
    <dbReference type="NCBI Taxonomy" id="35677"/>
    <lineage>
        <taxon>Eukaryota</taxon>
        <taxon>Sar</taxon>
        <taxon>Stramenopiles</taxon>
        <taxon>Ochrophyta</taxon>
        <taxon>Pelagophyceae</taxon>
        <taxon>Pelagomonadales</taxon>
        <taxon>Pelagomonadaceae</taxon>
        <taxon>Pelagomonas</taxon>
    </lineage>
</organism>
<dbReference type="Proteomes" id="UP000789595">
    <property type="component" value="Unassembled WGS sequence"/>
</dbReference>
<sequence length="304" mass="33890">MLKTLLAAALLLTLIKLLLWCTAPLRSSRDTALDEDAREAWLKRRPKEQVQLSIIIPAYDEAERLPPTLRIMELYLRNRKKDDATFTFEIIVVDDGSNDATASTAASIGAQLFPENNLVVVRLPKNRGKGGAVKEGVLRSRGAYVLLADADGATDIRDHASLEARALAGDCAVVCGSRAHLVDTAVVARRSMIRNILMRGFHAVVQIVGGVEGVRDTQCGFKLFRRREALVLFNQLHLERWAFDVEILYVALALRYRVAEVPVTWTEVPGSKVDLVRDSLRMARDIACVRLAYLGGLWRLPQHR</sequence>
<dbReference type="EMBL" id="CAKKNE010000002">
    <property type="protein sequence ID" value="CAH0369502.1"/>
    <property type="molecule type" value="Genomic_DNA"/>
</dbReference>
<evidence type="ECO:0000256" key="6">
    <source>
        <dbReference type="ARBA" id="ARBA00022679"/>
    </source>
</evidence>
<keyword evidence="13" id="KW-0732">Signal</keyword>
<feature type="domain" description="Glycosyltransferase 2-like" evidence="14">
    <location>
        <begin position="53"/>
        <end position="190"/>
    </location>
</feature>